<accession>A0ABV7KUQ6</accession>
<gene>
    <name evidence="2" type="ORF">ACFOGJ_02245</name>
</gene>
<keyword evidence="1" id="KW-0472">Membrane</keyword>
<evidence type="ECO:0000313" key="2">
    <source>
        <dbReference type="EMBL" id="MFC3226030.1"/>
    </source>
</evidence>
<feature type="transmembrane region" description="Helical" evidence="1">
    <location>
        <begin position="37"/>
        <end position="58"/>
    </location>
</feature>
<sequence>MHPLLGLFLLLILLLAYAVVAVTLIGSWFPDGGGWSLLAFAVAGFVWVPPAALLLRLIRRRS</sequence>
<evidence type="ECO:0000256" key="1">
    <source>
        <dbReference type="SAM" id="Phobius"/>
    </source>
</evidence>
<comment type="caution">
    <text evidence="2">The sequence shown here is derived from an EMBL/GenBank/DDBJ whole genome shotgun (WGS) entry which is preliminary data.</text>
</comment>
<evidence type="ECO:0000313" key="3">
    <source>
        <dbReference type="Proteomes" id="UP001595528"/>
    </source>
</evidence>
<proteinExistence type="predicted"/>
<dbReference type="EMBL" id="JBHRTR010000005">
    <property type="protein sequence ID" value="MFC3226030.1"/>
    <property type="molecule type" value="Genomic_DNA"/>
</dbReference>
<dbReference type="InterPro" id="IPR021265">
    <property type="entry name" value="DUF2842"/>
</dbReference>
<reference evidence="3" key="1">
    <citation type="journal article" date="2019" name="Int. J. Syst. Evol. Microbiol.">
        <title>The Global Catalogue of Microorganisms (GCM) 10K type strain sequencing project: providing services to taxonomists for standard genome sequencing and annotation.</title>
        <authorList>
            <consortium name="The Broad Institute Genomics Platform"/>
            <consortium name="The Broad Institute Genome Sequencing Center for Infectious Disease"/>
            <person name="Wu L."/>
            <person name="Ma J."/>
        </authorList>
    </citation>
    <scope>NUCLEOTIDE SEQUENCE [LARGE SCALE GENOMIC DNA]</scope>
    <source>
        <strain evidence="3">KCTC 42964</strain>
    </source>
</reference>
<keyword evidence="1" id="KW-1133">Transmembrane helix</keyword>
<keyword evidence="3" id="KW-1185">Reference proteome</keyword>
<dbReference type="Proteomes" id="UP001595528">
    <property type="component" value="Unassembled WGS sequence"/>
</dbReference>
<protein>
    <submittedName>
        <fullName evidence="2">DUF2842 domain-containing protein</fullName>
    </submittedName>
</protein>
<organism evidence="2 3">
    <name type="scientific">Marinibaculum pumilum</name>
    <dbReference type="NCBI Taxonomy" id="1766165"/>
    <lineage>
        <taxon>Bacteria</taxon>
        <taxon>Pseudomonadati</taxon>
        <taxon>Pseudomonadota</taxon>
        <taxon>Alphaproteobacteria</taxon>
        <taxon>Rhodospirillales</taxon>
        <taxon>Rhodospirillaceae</taxon>
        <taxon>Marinibaculum</taxon>
    </lineage>
</organism>
<keyword evidence="1" id="KW-0812">Transmembrane</keyword>
<dbReference type="RefSeq" id="WP_379897780.1">
    <property type="nucleotide sequence ID" value="NZ_JBHRTR010000005.1"/>
</dbReference>
<dbReference type="Pfam" id="PF11003">
    <property type="entry name" value="DUF2842"/>
    <property type="match status" value="1"/>
</dbReference>
<name>A0ABV7KUQ6_9PROT</name>